<gene>
    <name evidence="5" type="primary">WDR18</name>
    <name evidence="5" type="ORF">PHYPSEUDO_008405</name>
</gene>
<dbReference type="OrthoDB" id="756370at2759"/>
<dbReference type="InterPro" id="IPR049546">
    <property type="entry name" value="WDR54_beta_prop"/>
</dbReference>
<accession>A0A8T1W9N5</accession>
<feature type="repeat" description="WD" evidence="3">
    <location>
        <begin position="93"/>
        <end position="118"/>
    </location>
</feature>
<dbReference type="GO" id="GO:0006364">
    <property type="term" value="P:rRNA processing"/>
    <property type="evidence" value="ECO:0007669"/>
    <property type="project" value="TreeGrafter"/>
</dbReference>
<proteinExistence type="predicted"/>
<evidence type="ECO:0000256" key="1">
    <source>
        <dbReference type="ARBA" id="ARBA00022574"/>
    </source>
</evidence>
<keyword evidence="2" id="KW-0677">Repeat</keyword>
<feature type="repeat" description="WD" evidence="3">
    <location>
        <begin position="294"/>
        <end position="335"/>
    </location>
</feature>
<protein>
    <submittedName>
        <fullName evidence="5">WD repeat-containing protein 18</fullName>
    </submittedName>
</protein>
<evidence type="ECO:0000313" key="6">
    <source>
        <dbReference type="Proteomes" id="UP000694044"/>
    </source>
</evidence>
<dbReference type="GO" id="GO:0006261">
    <property type="term" value="P:DNA-templated DNA replication"/>
    <property type="evidence" value="ECO:0007669"/>
    <property type="project" value="TreeGrafter"/>
</dbReference>
<reference evidence="5" key="1">
    <citation type="submission" date="2021-02" db="EMBL/GenBank/DDBJ databases">
        <authorList>
            <person name="Palmer J.M."/>
        </authorList>
    </citation>
    <scope>NUCLEOTIDE SEQUENCE</scope>
    <source>
        <strain evidence="5">SCRP734</strain>
    </source>
</reference>
<keyword evidence="1 3" id="KW-0853">WD repeat</keyword>
<name>A0A8T1W9N5_9STRA</name>
<keyword evidence="6" id="KW-1185">Reference proteome</keyword>
<dbReference type="PANTHER" id="PTHR18763:SF0">
    <property type="entry name" value="WD REPEAT-CONTAINING PROTEIN 18"/>
    <property type="match status" value="1"/>
</dbReference>
<dbReference type="SMART" id="SM00320">
    <property type="entry name" value="WD40"/>
    <property type="match status" value="5"/>
</dbReference>
<dbReference type="PROSITE" id="PS50082">
    <property type="entry name" value="WD_REPEATS_2"/>
    <property type="match status" value="3"/>
</dbReference>
<comment type="caution">
    <text evidence="5">The sequence shown here is derived from an EMBL/GenBank/DDBJ whole genome shotgun (WGS) entry which is preliminary data.</text>
</comment>
<dbReference type="Pfam" id="PF00400">
    <property type="entry name" value="WD40"/>
    <property type="match status" value="2"/>
</dbReference>
<dbReference type="Pfam" id="PF21031">
    <property type="entry name" value="WDR54"/>
    <property type="match status" value="1"/>
</dbReference>
<dbReference type="InterPro" id="IPR045227">
    <property type="entry name" value="WDR18/Ipi3/RID3"/>
</dbReference>
<dbReference type="GO" id="GO:0120330">
    <property type="term" value="C:rixosome complex"/>
    <property type="evidence" value="ECO:0007669"/>
    <property type="project" value="TreeGrafter"/>
</dbReference>
<sequence>MATTALADHVLLLGSSQENELLVADASTGGQLYCFKNCRSALNGVHAVPRTDHLVAVQEGKLALNLWNWGKDMPAWKCHVAEKMGPVASSSCGNFLFAGAESGKVYVWDVKTGELVTVFDAHYKRVSAVALTSDDSHLVTAGEDALVHAWRLVDLLDEPDAASSFQQGVTPVVSFTDHVLPVTSLHVGMGGVNARIYTSSLDRTCKIWALSSSQCLYSVSCPSYVNACIADPMEQRLFMGCGNGQIYSLDLNAAATSVTAATARVANASTGSSSSANGANVSPWGPEALLPDSFEGHESSVTTLQIHASGAFLVSGDESGAVHVWDSLSRQSLRNIKLFKGKVTALVLLPRPRHLFRQAKTPLNMESEDLDDMLATPLPVAPLKKYMNATNDN</sequence>
<dbReference type="GO" id="GO:0005656">
    <property type="term" value="C:nuclear pre-replicative complex"/>
    <property type="evidence" value="ECO:0007669"/>
    <property type="project" value="TreeGrafter"/>
</dbReference>
<dbReference type="InterPro" id="IPR001680">
    <property type="entry name" value="WD40_rpt"/>
</dbReference>
<evidence type="ECO:0000259" key="4">
    <source>
        <dbReference type="Pfam" id="PF21031"/>
    </source>
</evidence>
<dbReference type="AlphaFoldDB" id="A0A8T1W9N5"/>
<dbReference type="EMBL" id="JAGDFM010000034">
    <property type="protein sequence ID" value="KAG7390267.1"/>
    <property type="molecule type" value="Genomic_DNA"/>
</dbReference>
<organism evidence="5 6">
    <name type="scientific">Phytophthora pseudosyringae</name>
    <dbReference type="NCBI Taxonomy" id="221518"/>
    <lineage>
        <taxon>Eukaryota</taxon>
        <taxon>Sar</taxon>
        <taxon>Stramenopiles</taxon>
        <taxon>Oomycota</taxon>
        <taxon>Peronosporomycetes</taxon>
        <taxon>Peronosporales</taxon>
        <taxon>Peronosporaceae</taxon>
        <taxon>Phytophthora</taxon>
    </lineage>
</organism>
<feature type="repeat" description="WD" evidence="3">
    <location>
        <begin position="119"/>
        <end position="152"/>
    </location>
</feature>
<evidence type="ECO:0000313" key="5">
    <source>
        <dbReference type="EMBL" id="KAG7390267.1"/>
    </source>
</evidence>
<dbReference type="PROSITE" id="PS50294">
    <property type="entry name" value="WD_REPEATS_REGION"/>
    <property type="match status" value="2"/>
</dbReference>
<dbReference type="Proteomes" id="UP000694044">
    <property type="component" value="Unassembled WGS sequence"/>
</dbReference>
<evidence type="ECO:0000256" key="2">
    <source>
        <dbReference type="ARBA" id="ARBA00022737"/>
    </source>
</evidence>
<feature type="domain" description="WD repeat-containing protein 54 beta-propeller" evidence="4">
    <location>
        <begin position="96"/>
        <end position="153"/>
    </location>
</feature>
<dbReference type="PANTHER" id="PTHR18763">
    <property type="entry name" value="WD-REPEAT PROTEIN 18"/>
    <property type="match status" value="1"/>
</dbReference>
<evidence type="ECO:0000256" key="3">
    <source>
        <dbReference type="PROSITE-ProRule" id="PRU00221"/>
    </source>
</evidence>